<dbReference type="GO" id="GO:0016301">
    <property type="term" value="F:kinase activity"/>
    <property type="evidence" value="ECO:0007669"/>
    <property type="project" value="UniProtKB-KW"/>
</dbReference>
<sequence length="74" mass="8081">QEQQAHPHHHPEPARPRDRGGRSLHRLHPPHPVHRWAGSASHQPVGGDPGLAPPGWQVAQCPLSLLRSPCRTAA</sequence>
<evidence type="ECO:0000313" key="2">
    <source>
        <dbReference type="EMBL" id="AES10497.1"/>
    </source>
</evidence>
<name>G9L018_MUSPF</name>
<evidence type="ECO:0000256" key="1">
    <source>
        <dbReference type="SAM" id="MobiDB-lite"/>
    </source>
</evidence>
<accession>G9L018</accession>
<feature type="compositionally biased region" description="Basic and acidic residues" evidence="1">
    <location>
        <begin position="10"/>
        <end position="21"/>
    </location>
</feature>
<feature type="compositionally biased region" description="Basic residues" evidence="1">
    <location>
        <begin position="22"/>
        <end position="34"/>
    </location>
</feature>
<feature type="region of interest" description="Disordered" evidence="1">
    <location>
        <begin position="1"/>
        <end position="56"/>
    </location>
</feature>
<dbReference type="AlphaFoldDB" id="G9L018"/>
<feature type="non-terminal residue" evidence="2">
    <location>
        <position position="1"/>
    </location>
</feature>
<reference evidence="2" key="1">
    <citation type="journal article" date="2013" name="J. Virol.">
        <title>Sequencing, annotation, and characterization of the influenza ferret infectome.</title>
        <authorList>
            <person name="Leon A.J."/>
            <person name="Banner D."/>
            <person name="Xu L."/>
            <person name="Ran L."/>
            <person name="Peng Z."/>
            <person name="Yi K."/>
            <person name="Chen C."/>
            <person name="Xu F."/>
            <person name="Huang J."/>
            <person name="Zhao Z."/>
            <person name="Lin Z."/>
            <person name="Huang S.H."/>
            <person name="Fang Y."/>
            <person name="Kelvin A.A."/>
            <person name="Ross T.M."/>
            <person name="Farooqui A."/>
            <person name="Kelvin D.J."/>
        </authorList>
    </citation>
    <scope>NUCLEOTIDE SEQUENCE</scope>
    <source>
        <tissue evidence="2">Lungs</tissue>
    </source>
</reference>
<feature type="non-terminal residue" evidence="2">
    <location>
        <position position="74"/>
    </location>
</feature>
<keyword evidence="2" id="KW-0418">Kinase</keyword>
<organism evidence="2">
    <name type="scientific">Mustela putorius furo</name>
    <name type="common">European domestic ferret</name>
    <name type="synonym">Mustela furo</name>
    <dbReference type="NCBI Taxonomy" id="9669"/>
    <lineage>
        <taxon>Eukaryota</taxon>
        <taxon>Metazoa</taxon>
        <taxon>Chordata</taxon>
        <taxon>Craniata</taxon>
        <taxon>Vertebrata</taxon>
        <taxon>Euteleostomi</taxon>
        <taxon>Mammalia</taxon>
        <taxon>Eutheria</taxon>
        <taxon>Laurasiatheria</taxon>
        <taxon>Carnivora</taxon>
        <taxon>Caniformia</taxon>
        <taxon>Musteloidea</taxon>
        <taxon>Mustelidae</taxon>
        <taxon>Mustelinae</taxon>
        <taxon>Mustela</taxon>
    </lineage>
</organism>
<protein>
    <submittedName>
        <fullName evidence="2">Calcium/calmodulin-dependent protein kinase IIB isoform 5</fullName>
    </submittedName>
</protein>
<dbReference type="EMBL" id="JP021899">
    <property type="protein sequence ID" value="AES10497.1"/>
    <property type="molecule type" value="mRNA"/>
</dbReference>
<proteinExistence type="evidence at transcript level"/>
<keyword evidence="2" id="KW-0808">Transferase</keyword>